<evidence type="ECO:0000259" key="3">
    <source>
        <dbReference type="Pfam" id="PF01370"/>
    </source>
</evidence>
<dbReference type="PANTHER" id="PTHR43000">
    <property type="entry name" value="DTDP-D-GLUCOSE 4,6-DEHYDRATASE-RELATED"/>
    <property type="match status" value="1"/>
</dbReference>
<dbReference type="Gene3D" id="3.90.25.10">
    <property type="entry name" value="UDP-galactose 4-epimerase, domain 1"/>
    <property type="match status" value="1"/>
</dbReference>
<gene>
    <name evidence="4" type="ORF">E4Z66_00245</name>
</gene>
<keyword evidence="5" id="KW-1185">Reference proteome</keyword>
<comment type="similarity">
    <text evidence="2">Belongs to the NAD(P)-dependent epimerase/dehydratase family.</text>
</comment>
<dbReference type="SUPFAM" id="SSF51735">
    <property type="entry name" value="NAD(P)-binding Rossmann-fold domains"/>
    <property type="match status" value="1"/>
</dbReference>
<sequence>MKIVITGGLGFVGKNFALYMRKIGAQHELHSVDWFADAPQADHDLFTSSTIADFASDEAKPVFEGADVVVHLAAATTVQESIQDPYRSFNNNVIKTQALLDHLRDVAPNAHFVFASTGGAIIGEHDGAINESIPARPVSPYGATKLAVEGLLSAYTGSFGMPTAAMRFSNVYGPNSERKTSVVAVFCKNYMQTGRLQINGDGLQTRDYIYIDDICQALWKTIEKRATGPFQLGTGVGTSILELVEILKAVDPAKELEIVHAPDLQGEVKHNVCDITRARTVLGFEPEYDLKRGVDETLAWFKRTL</sequence>
<reference evidence="4 5" key="1">
    <citation type="submission" date="2019-04" db="EMBL/GenBank/DDBJ databases">
        <title>Shimia ponticola sp. nov., isolated from seawater.</title>
        <authorList>
            <person name="Kim Y.-O."/>
            <person name="Yoon J.-H."/>
        </authorList>
    </citation>
    <scope>NUCLEOTIDE SEQUENCE [LARGE SCALE GENOMIC DNA]</scope>
    <source>
        <strain evidence="4 5">MYP11</strain>
    </source>
</reference>
<feature type="domain" description="NAD-dependent epimerase/dehydratase" evidence="3">
    <location>
        <begin position="3"/>
        <end position="228"/>
    </location>
</feature>
<dbReference type="InterPro" id="IPR001509">
    <property type="entry name" value="Epimerase_deHydtase"/>
</dbReference>
<dbReference type="AlphaFoldDB" id="A0A4S4NES4"/>
<evidence type="ECO:0000256" key="2">
    <source>
        <dbReference type="ARBA" id="ARBA00007637"/>
    </source>
</evidence>
<dbReference type="OrthoDB" id="9801785at2"/>
<protein>
    <submittedName>
        <fullName evidence="4">NAD-dependent epimerase/dehydratase family protein</fullName>
    </submittedName>
</protein>
<dbReference type="Proteomes" id="UP000306602">
    <property type="component" value="Unassembled WGS sequence"/>
</dbReference>
<accession>A0A4S4NES4</accession>
<organism evidence="4 5">
    <name type="scientific">Aliishimia ponticola</name>
    <dbReference type="NCBI Taxonomy" id="2499833"/>
    <lineage>
        <taxon>Bacteria</taxon>
        <taxon>Pseudomonadati</taxon>
        <taxon>Pseudomonadota</taxon>
        <taxon>Alphaproteobacteria</taxon>
        <taxon>Rhodobacterales</taxon>
        <taxon>Paracoccaceae</taxon>
        <taxon>Aliishimia</taxon>
    </lineage>
</organism>
<proteinExistence type="inferred from homology"/>
<comment type="caution">
    <text evidence="4">The sequence shown here is derived from an EMBL/GenBank/DDBJ whole genome shotgun (WGS) entry which is preliminary data.</text>
</comment>
<dbReference type="InterPro" id="IPR036291">
    <property type="entry name" value="NAD(P)-bd_dom_sf"/>
</dbReference>
<name>A0A4S4NES4_9RHOB</name>
<comment type="pathway">
    <text evidence="1">Bacterial outer membrane biogenesis; LPS O-antigen biosynthesis.</text>
</comment>
<evidence type="ECO:0000313" key="5">
    <source>
        <dbReference type="Proteomes" id="UP000306602"/>
    </source>
</evidence>
<dbReference type="EMBL" id="SRKY01000001">
    <property type="protein sequence ID" value="THH38044.1"/>
    <property type="molecule type" value="Genomic_DNA"/>
</dbReference>
<dbReference type="Pfam" id="PF01370">
    <property type="entry name" value="Epimerase"/>
    <property type="match status" value="1"/>
</dbReference>
<evidence type="ECO:0000313" key="4">
    <source>
        <dbReference type="EMBL" id="THH38044.1"/>
    </source>
</evidence>
<evidence type="ECO:0000256" key="1">
    <source>
        <dbReference type="ARBA" id="ARBA00005125"/>
    </source>
</evidence>
<dbReference type="Gene3D" id="3.40.50.720">
    <property type="entry name" value="NAD(P)-binding Rossmann-like Domain"/>
    <property type="match status" value="1"/>
</dbReference>
<dbReference type="RefSeq" id="WP_136460936.1">
    <property type="nucleotide sequence ID" value="NZ_SRKY01000001.1"/>
</dbReference>